<evidence type="ECO:0000313" key="2">
    <source>
        <dbReference type="EMBL" id="KAK1730599.1"/>
    </source>
</evidence>
<reference evidence="2" key="1">
    <citation type="submission" date="2021-12" db="EMBL/GenBank/DDBJ databases">
        <title>Comparative genomics, transcriptomics and evolutionary studies reveal genomic signatures of adaptation to plant cell wall in hemibiotrophic fungi.</title>
        <authorList>
            <consortium name="DOE Joint Genome Institute"/>
            <person name="Baroncelli R."/>
            <person name="Diaz J.F."/>
            <person name="Benocci T."/>
            <person name="Peng M."/>
            <person name="Battaglia E."/>
            <person name="Haridas S."/>
            <person name="Andreopoulos W."/>
            <person name="Labutti K."/>
            <person name="Pangilinan J."/>
            <person name="Floch G.L."/>
            <person name="Makela M.R."/>
            <person name="Henrissat B."/>
            <person name="Grigoriev I.V."/>
            <person name="Crouch J.A."/>
            <person name="De Vries R.P."/>
            <person name="Sukno S.A."/>
            <person name="Thon M.R."/>
        </authorList>
    </citation>
    <scope>NUCLEOTIDE SEQUENCE</scope>
    <source>
        <strain evidence="2">CBS 112980</strain>
    </source>
</reference>
<comment type="caution">
    <text evidence="2">The sequence shown here is derived from an EMBL/GenBank/DDBJ whole genome shotgun (WGS) entry which is preliminary data.</text>
</comment>
<gene>
    <name evidence="2" type="ORF">BDZ83DRAFT_376262</name>
</gene>
<dbReference type="RefSeq" id="XP_060370654.1">
    <property type="nucleotide sequence ID" value="XM_060502681.1"/>
</dbReference>
<accession>A0AAD9D284</accession>
<dbReference type="Proteomes" id="UP001244207">
    <property type="component" value="Unassembled WGS sequence"/>
</dbReference>
<name>A0AAD9D284_GLOAC</name>
<sequence>MRQKKKRGGVGSVCKMCFARLAEESSAPTSLSQISAVRSTSPYTKVRYPPLCSPFRSCRSQAPSKQPRGRWMDGWMPSV</sequence>
<dbReference type="AlphaFoldDB" id="A0AAD9D284"/>
<proteinExistence type="predicted"/>
<dbReference type="EMBL" id="JAHMHS010000006">
    <property type="protein sequence ID" value="KAK1730599.1"/>
    <property type="molecule type" value="Genomic_DNA"/>
</dbReference>
<dbReference type="GeneID" id="85386580"/>
<protein>
    <submittedName>
        <fullName evidence="2">Uncharacterized protein</fullName>
    </submittedName>
</protein>
<feature type="region of interest" description="Disordered" evidence="1">
    <location>
        <begin position="58"/>
        <end position="79"/>
    </location>
</feature>
<evidence type="ECO:0000313" key="3">
    <source>
        <dbReference type="Proteomes" id="UP001244207"/>
    </source>
</evidence>
<evidence type="ECO:0000256" key="1">
    <source>
        <dbReference type="SAM" id="MobiDB-lite"/>
    </source>
</evidence>
<organism evidence="2 3">
    <name type="scientific">Glomerella acutata</name>
    <name type="common">Colletotrichum acutatum</name>
    <dbReference type="NCBI Taxonomy" id="27357"/>
    <lineage>
        <taxon>Eukaryota</taxon>
        <taxon>Fungi</taxon>
        <taxon>Dikarya</taxon>
        <taxon>Ascomycota</taxon>
        <taxon>Pezizomycotina</taxon>
        <taxon>Sordariomycetes</taxon>
        <taxon>Hypocreomycetidae</taxon>
        <taxon>Glomerellales</taxon>
        <taxon>Glomerellaceae</taxon>
        <taxon>Colletotrichum</taxon>
        <taxon>Colletotrichum acutatum species complex</taxon>
    </lineage>
</organism>
<keyword evidence="3" id="KW-1185">Reference proteome</keyword>